<keyword evidence="2" id="KW-0539">Nucleus</keyword>
<reference evidence="5 6" key="1">
    <citation type="journal article" date="2016" name="Proc. Natl. Acad. Sci. U.S.A.">
        <title>Comparative genomics of biotechnologically important yeasts.</title>
        <authorList>
            <person name="Riley R."/>
            <person name="Haridas S."/>
            <person name="Wolfe K.H."/>
            <person name="Lopes M.R."/>
            <person name="Hittinger C.T."/>
            <person name="Goeker M."/>
            <person name="Salamov A.A."/>
            <person name="Wisecaver J.H."/>
            <person name="Long T.M."/>
            <person name="Calvey C.H."/>
            <person name="Aerts A.L."/>
            <person name="Barry K.W."/>
            <person name="Choi C."/>
            <person name="Clum A."/>
            <person name="Coughlan A.Y."/>
            <person name="Deshpande S."/>
            <person name="Douglass A.P."/>
            <person name="Hanson S.J."/>
            <person name="Klenk H.-P."/>
            <person name="LaButti K.M."/>
            <person name="Lapidus A."/>
            <person name="Lindquist E.A."/>
            <person name="Lipzen A.M."/>
            <person name="Meier-Kolthoff J.P."/>
            <person name="Ohm R.A."/>
            <person name="Otillar R.P."/>
            <person name="Pangilinan J.L."/>
            <person name="Peng Y."/>
            <person name="Rokas A."/>
            <person name="Rosa C.A."/>
            <person name="Scheuner C."/>
            <person name="Sibirny A.A."/>
            <person name="Slot J.C."/>
            <person name="Stielow J.B."/>
            <person name="Sun H."/>
            <person name="Kurtzman C.P."/>
            <person name="Blackwell M."/>
            <person name="Grigoriev I.V."/>
            <person name="Jeffries T.W."/>
        </authorList>
    </citation>
    <scope>NUCLEOTIDE SEQUENCE [LARGE SCALE GENOMIC DNA]</scope>
    <source>
        <strain evidence="5 6">NRRL Y-11557</strain>
    </source>
</reference>
<feature type="domain" description="Xylanolytic transcriptional activator regulatory" evidence="4">
    <location>
        <begin position="216"/>
        <end position="293"/>
    </location>
</feature>
<proteinExistence type="predicted"/>
<evidence type="ECO:0000313" key="5">
    <source>
        <dbReference type="EMBL" id="ODQ72203.1"/>
    </source>
</evidence>
<dbReference type="GO" id="GO:0005634">
    <property type="term" value="C:nucleus"/>
    <property type="evidence" value="ECO:0007669"/>
    <property type="project" value="UniProtKB-SubCell"/>
</dbReference>
<dbReference type="Proteomes" id="UP000094385">
    <property type="component" value="Unassembled WGS sequence"/>
</dbReference>
<dbReference type="EMBL" id="KV454296">
    <property type="protein sequence ID" value="ODQ72203.1"/>
    <property type="molecule type" value="Genomic_DNA"/>
</dbReference>
<evidence type="ECO:0000256" key="1">
    <source>
        <dbReference type="ARBA" id="ARBA00004123"/>
    </source>
</evidence>
<dbReference type="AlphaFoldDB" id="A0A1E3Q3D7"/>
<comment type="subcellular location">
    <subcellularLocation>
        <location evidence="1">Nucleus</location>
    </subcellularLocation>
</comment>
<feature type="compositionally biased region" description="Low complexity" evidence="3">
    <location>
        <begin position="511"/>
        <end position="522"/>
    </location>
</feature>
<dbReference type="GO" id="GO:0008270">
    <property type="term" value="F:zinc ion binding"/>
    <property type="evidence" value="ECO:0007669"/>
    <property type="project" value="InterPro"/>
</dbReference>
<dbReference type="GO" id="GO:0003677">
    <property type="term" value="F:DNA binding"/>
    <property type="evidence" value="ECO:0007669"/>
    <property type="project" value="InterPro"/>
</dbReference>
<organism evidence="5 6">
    <name type="scientific">Lipomyces starkeyi NRRL Y-11557</name>
    <dbReference type="NCBI Taxonomy" id="675824"/>
    <lineage>
        <taxon>Eukaryota</taxon>
        <taxon>Fungi</taxon>
        <taxon>Dikarya</taxon>
        <taxon>Ascomycota</taxon>
        <taxon>Saccharomycotina</taxon>
        <taxon>Lipomycetes</taxon>
        <taxon>Lipomycetales</taxon>
        <taxon>Lipomycetaceae</taxon>
        <taxon>Lipomyces</taxon>
    </lineage>
</organism>
<dbReference type="InterPro" id="IPR050613">
    <property type="entry name" value="Sec_Metabolite_Reg"/>
</dbReference>
<sequence>MESQVKKENVEEKEKVLGVLSVDSSTGESRYANMAYWGTMFSEEPLVGCLLDQGFRPESPVSHSTSLLSMSTSSGQNILGDLLEFLPGVEQSDLYFYEYLRVVHPFMPFFDRTDLIQRYNQFWANYRRESSFPHFLCVLFMIFYAACMSRSEHLKYYPGESKIRKQNVYQAEMDKYLKATEISLKKCDFPMRPTLLCLVAVTILQTVIHRASTVHNASEVAQLTRVAQLMGMHRDPALFATLSIEPADAKVRRSVWWHLVCLDTHLSISNGLPPTTQTVHQDVKFAPEHVGLEQDKMAQILANGKYAAARILSEQLYEIYGLTKVKQSTFDQLVAATAAFRADMKRRIDVVSSMSFEQRHPESSLELLRKMQRCACLFLELLSSRTCYMLYHPNFENWSAKRIDIVKAAMRVLRLHIEYTRLPDSVEFVWYIRMGQPYHGLMMLLKDIYHRPNDAIDEGESINTGIDGRINIVEETIANIEYLRLNELSSFAEGQWKTILKVKDHVWQALPASSSQPPQSASRYEVQSAKTGDVQGSELDHPTDSWEFSRSGSDKVGIDHPDEQGVEVCPDDVLQQLLNLDSWDIDWATYGFDV</sequence>
<name>A0A1E3Q3D7_LIPST</name>
<keyword evidence="6" id="KW-1185">Reference proteome</keyword>
<dbReference type="GO" id="GO:0006351">
    <property type="term" value="P:DNA-templated transcription"/>
    <property type="evidence" value="ECO:0007669"/>
    <property type="project" value="InterPro"/>
</dbReference>
<accession>A0A1E3Q3D7</accession>
<evidence type="ECO:0000259" key="4">
    <source>
        <dbReference type="SMART" id="SM00906"/>
    </source>
</evidence>
<evidence type="ECO:0000313" key="6">
    <source>
        <dbReference type="Proteomes" id="UP000094385"/>
    </source>
</evidence>
<feature type="region of interest" description="Disordered" evidence="3">
    <location>
        <begin position="511"/>
        <end position="552"/>
    </location>
</feature>
<dbReference type="STRING" id="675824.A0A1E3Q3D7"/>
<dbReference type="PANTHER" id="PTHR31001">
    <property type="entry name" value="UNCHARACTERIZED TRANSCRIPTIONAL REGULATORY PROTEIN"/>
    <property type="match status" value="1"/>
</dbReference>
<dbReference type="OrthoDB" id="762982at2759"/>
<dbReference type="PANTHER" id="PTHR31001:SF40">
    <property type="entry name" value="ZN(II)2CYS6 TRANSCRIPTION FACTOR (EUROFUNG)"/>
    <property type="match status" value="1"/>
</dbReference>
<protein>
    <recommendedName>
        <fullName evidence="4">Xylanolytic transcriptional activator regulatory domain-containing protein</fullName>
    </recommendedName>
</protein>
<evidence type="ECO:0000256" key="2">
    <source>
        <dbReference type="ARBA" id="ARBA00023242"/>
    </source>
</evidence>
<dbReference type="CDD" id="cd12148">
    <property type="entry name" value="fungal_TF_MHR"/>
    <property type="match status" value="1"/>
</dbReference>
<dbReference type="Pfam" id="PF04082">
    <property type="entry name" value="Fungal_trans"/>
    <property type="match status" value="1"/>
</dbReference>
<gene>
    <name evidence="5" type="ORF">LIPSTDRAFT_4552</name>
</gene>
<evidence type="ECO:0000256" key="3">
    <source>
        <dbReference type="SAM" id="MobiDB-lite"/>
    </source>
</evidence>
<dbReference type="InterPro" id="IPR007219">
    <property type="entry name" value="XnlR_reg_dom"/>
</dbReference>
<dbReference type="SMART" id="SM00906">
    <property type="entry name" value="Fungal_trans"/>
    <property type="match status" value="1"/>
</dbReference>